<comment type="caution">
    <text evidence="10">The sequence shown here is derived from an EMBL/GenBank/DDBJ whole genome shotgun (WGS) entry which is preliminary data.</text>
</comment>
<evidence type="ECO:0000256" key="1">
    <source>
        <dbReference type="ARBA" id="ARBA00001974"/>
    </source>
</evidence>
<evidence type="ECO:0000313" key="10">
    <source>
        <dbReference type="EMBL" id="MFC5587708.1"/>
    </source>
</evidence>
<dbReference type="SUPFAM" id="SSF47203">
    <property type="entry name" value="Acyl-CoA dehydrogenase C-terminal domain-like"/>
    <property type="match status" value="1"/>
</dbReference>
<dbReference type="InterPro" id="IPR037069">
    <property type="entry name" value="AcylCoA_DH/ox_N_sf"/>
</dbReference>
<keyword evidence="5 7" id="KW-0274">FAD</keyword>
<dbReference type="Pfam" id="PF00441">
    <property type="entry name" value="Acyl-CoA_dh_1"/>
    <property type="match status" value="1"/>
</dbReference>
<reference evidence="11" key="1">
    <citation type="journal article" date="2019" name="Int. J. Syst. Evol. Microbiol.">
        <title>The Global Catalogue of Microorganisms (GCM) 10K type strain sequencing project: providing services to taxonomists for standard genome sequencing and annotation.</title>
        <authorList>
            <consortium name="The Broad Institute Genomics Platform"/>
            <consortium name="The Broad Institute Genome Sequencing Center for Infectious Disease"/>
            <person name="Wu L."/>
            <person name="Ma J."/>
        </authorList>
    </citation>
    <scope>NUCLEOTIDE SEQUENCE [LARGE SCALE GENOMIC DNA]</scope>
    <source>
        <strain evidence="11">CGMCC 4.1434</strain>
    </source>
</reference>
<evidence type="ECO:0000259" key="9">
    <source>
        <dbReference type="Pfam" id="PF02770"/>
    </source>
</evidence>
<dbReference type="PANTHER" id="PTHR48083">
    <property type="entry name" value="MEDIUM-CHAIN SPECIFIC ACYL-COA DEHYDROGENASE, MITOCHONDRIAL-RELATED"/>
    <property type="match status" value="1"/>
</dbReference>
<name>A0ABW0TG60_9BACL</name>
<comment type="cofactor">
    <cofactor evidence="1 7">
        <name>FAD</name>
        <dbReference type="ChEBI" id="CHEBI:57692"/>
    </cofactor>
</comment>
<organism evidence="10 11">
    <name type="scientific">Sporosarcina soli</name>
    <dbReference type="NCBI Taxonomy" id="334736"/>
    <lineage>
        <taxon>Bacteria</taxon>
        <taxon>Bacillati</taxon>
        <taxon>Bacillota</taxon>
        <taxon>Bacilli</taxon>
        <taxon>Bacillales</taxon>
        <taxon>Caryophanaceae</taxon>
        <taxon>Sporosarcina</taxon>
    </lineage>
</organism>
<dbReference type="CDD" id="cd00567">
    <property type="entry name" value="ACAD"/>
    <property type="match status" value="1"/>
</dbReference>
<proteinExistence type="inferred from homology"/>
<evidence type="ECO:0000256" key="7">
    <source>
        <dbReference type="RuleBase" id="RU362125"/>
    </source>
</evidence>
<evidence type="ECO:0000313" key="11">
    <source>
        <dbReference type="Proteomes" id="UP001596109"/>
    </source>
</evidence>
<dbReference type="EMBL" id="JBHSNO010000001">
    <property type="protein sequence ID" value="MFC5587708.1"/>
    <property type="molecule type" value="Genomic_DNA"/>
</dbReference>
<dbReference type="SUPFAM" id="SSF56645">
    <property type="entry name" value="Acyl-CoA dehydrogenase NM domain-like"/>
    <property type="match status" value="1"/>
</dbReference>
<dbReference type="InterPro" id="IPR006089">
    <property type="entry name" value="Acyl-CoA_DH_CS"/>
</dbReference>
<dbReference type="InterPro" id="IPR009100">
    <property type="entry name" value="AcylCoA_DH/oxidase_NM_dom_sf"/>
</dbReference>
<dbReference type="Gene3D" id="1.10.540.10">
    <property type="entry name" value="Acyl-CoA dehydrogenase/oxidase, N-terminal domain"/>
    <property type="match status" value="1"/>
</dbReference>
<feature type="domain" description="Acyl-CoA dehydrogenase/oxidase C-terminal" evidence="8">
    <location>
        <begin position="258"/>
        <end position="407"/>
    </location>
</feature>
<protein>
    <recommendedName>
        <fullName evidence="3">Medium-chain specific acyl-CoA dehydrogenase, mitochondrial</fullName>
    </recommendedName>
</protein>
<dbReference type="RefSeq" id="WP_381430055.1">
    <property type="nucleotide sequence ID" value="NZ_JBHSNO010000001.1"/>
</dbReference>
<dbReference type="InterPro" id="IPR036250">
    <property type="entry name" value="AcylCo_DH-like_C"/>
</dbReference>
<evidence type="ECO:0000256" key="6">
    <source>
        <dbReference type="ARBA" id="ARBA00023002"/>
    </source>
</evidence>
<sequence>MIDFKVSEDIHEVISSIYRFIEVEIEPLRKKYQKELENERYLYDERGFYTKEIQEAKKEVRMKSAKAGFYSMFGDPKLGGNGDTFGPVAAALVHEALMKKYGLDELISSIFPVGLFTGGLTPVLLGMKPELREELLPGIASGETLLCFGLSEPDAGSDVWSMKARAEKDGDEWVLSGTKQWVTDAPYANYGIIFAVTDPDLVAQRKGGITSFLVPFDEETCVATSTIPYLGHLGAKIGIISLENARVPEKNVIGELHQGFGTALHGVDIGRVVIAANCVGAAQWALDKAIDYANERKTFGVTIGNHQAIQMMLADCAMEIYAARNMILHCAWKMENQEKLPLKEISMIKAYSTEMAQRVIDRCMQIHGGMGLTNELKLEKVWRWARAQRIPDGTTEIQKRTIARRLLKGDRSFS</sequence>
<gene>
    <name evidence="10" type="ORF">ACFPRA_02135</name>
</gene>
<comment type="similarity">
    <text evidence="2 7">Belongs to the acyl-CoA dehydrogenase family.</text>
</comment>
<evidence type="ECO:0000256" key="3">
    <source>
        <dbReference type="ARBA" id="ARBA00019125"/>
    </source>
</evidence>
<evidence type="ECO:0000259" key="8">
    <source>
        <dbReference type="Pfam" id="PF00441"/>
    </source>
</evidence>
<evidence type="ECO:0000256" key="4">
    <source>
        <dbReference type="ARBA" id="ARBA00022630"/>
    </source>
</evidence>
<dbReference type="Pfam" id="PF02770">
    <property type="entry name" value="Acyl-CoA_dh_M"/>
    <property type="match status" value="1"/>
</dbReference>
<dbReference type="InterPro" id="IPR006091">
    <property type="entry name" value="Acyl-CoA_Oxase/DH_mid-dom"/>
</dbReference>
<dbReference type="InterPro" id="IPR046373">
    <property type="entry name" value="Acyl-CoA_Oxase/DH_mid-dom_sf"/>
</dbReference>
<dbReference type="InterPro" id="IPR009075">
    <property type="entry name" value="AcylCo_DH/oxidase_C"/>
</dbReference>
<dbReference type="GO" id="GO:0016491">
    <property type="term" value="F:oxidoreductase activity"/>
    <property type="evidence" value="ECO:0007669"/>
    <property type="project" value="UniProtKB-KW"/>
</dbReference>
<dbReference type="Gene3D" id="1.20.140.10">
    <property type="entry name" value="Butyryl-CoA Dehydrogenase, subunit A, domain 3"/>
    <property type="match status" value="1"/>
</dbReference>
<dbReference type="PROSITE" id="PS00072">
    <property type="entry name" value="ACYL_COA_DH_1"/>
    <property type="match status" value="1"/>
</dbReference>
<dbReference type="Proteomes" id="UP001596109">
    <property type="component" value="Unassembled WGS sequence"/>
</dbReference>
<dbReference type="PANTHER" id="PTHR48083:SF2">
    <property type="entry name" value="MEDIUM-CHAIN SPECIFIC ACYL-COA DEHYDROGENASE, MITOCHONDRIAL"/>
    <property type="match status" value="1"/>
</dbReference>
<keyword evidence="4 7" id="KW-0285">Flavoprotein</keyword>
<feature type="domain" description="Acyl-CoA oxidase/dehydrogenase middle" evidence="9">
    <location>
        <begin position="147"/>
        <end position="244"/>
    </location>
</feature>
<dbReference type="Gene3D" id="2.40.110.10">
    <property type="entry name" value="Butyryl-CoA Dehydrogenase, subunit A, domain 2"/>
    <property type="match status" value="1"/>
</dbReference>
<keyword evidence="6 7" id="KW-0560">Oxidoreductase</keyword>
<dbReference type="InterPro" id="IPR050741">
    <property type="entry name" value="Acyl-CoA_dehydrogenase"/>
</dbReference>
<evidence type="ECO:0000256" key="2">
    <source>
        <dbReference type="ARBA" id="ARBA00009347"/>
    </source>
</evidence>
<evidence type="ECO:0000256" key="5">
    <source>
        <dbReference type="ARBA" id="ARBA00022827"/>
    </source>
</evidence>
<keyword evidence="11" id="KW-1185">Reference proteome</keyword>
<accession>A0ABW0TG60</accession>